<organism evidence="1 2">
    <name type="scientific">Puccinia sorghi</name>
    <dbReference type="NCBI Taxonomy" id="27349"/>
    <lineage>
        <taxon>Eukaryota</taxon>
        <taxon>Fungi</taxon>
        <taxon>Dikarya</taxon>
        <taxon>Basidiomycota</taxon>
        <taxon>Pucciniomycotina</taxon>
        <taxon>Pucciniomycetes</taxon>
        <taxon>Pucciniales</taxon>
        <taxon>Pucciniaceae</taxon>
        <taxon>Puccinia</taxon>
    </lineage>
</organism>
<evidence type="ECO:0008006" key="3">
    <source>
        <dbReference type="Google" id="ProtNLM"/>
    </source>
</evidence>
<reference evidence="1 2" key="1">
    <citation type="submission" date="2015-08" db="EMBL/GenBank/DDBJ databases">
        <title>Next Generation Sequencing and Analysis of the Genome of Puccinia sorghi L Schw, the Causal Agent of Maize Common Rust.</title>
        <authorList>
            <person name="Rochi L."/>
            <person name="Burguener G."/>
            <person name="Darino M."/>
            <person name="Turjanski A."/>
            <person name="Kreff E."/>
            <person name="Dieguez M.J."/>
            <person name="Sacco F."/>
        </authorList>
    </citation>
    <scope>NUCLEOTIDE SEQUENCE [LARGE SCALE GENOMIC DNA]</scope>
    <source>
        <strain evidence="1 2">RO10H11247</strain>
    </source>
</reference>
<proteinExistence type="predicted"/>
<evidence type="ECO:0000313" key="1">
    <source>
        <dbReference type="EMBL" id="KNZ45514.1"/>
    </source>
</evidence>
<gene>
    <name evidence="1" type="ORF">VP01_803g4</name>
</gene>
<keyword evidence="2" id="KW-1185">Reference proteome</keyword>
<accession>A0A0L6UAD2</accession>
<sequence>MVLAKPQPFNRNCGAVGESFVGQILLHAVTYHDQFPTESSKVAFAVSFMTDYAATWSQPYLMRVFNSEGVVFDEFLDDFSCFFVHNCQQHAEPIRRISTHTLHFWIGRHPTDESLPEWTEGKLPTCCGNEQHRVHLPPDYAGNGPESRPDN</sequence>
<dbReference type="Proteomes" id="UP000037035">
    <property type="component" value="Unassembled WGS sequence"/>
</dbReference>
<evidence type="ECO:0000313" key="2">
    <source>
        <dbReference type="Proteomes" id="UP000037035"/>
    </source>
</evidence>
<protein>
    <recommendedName>
        <fullName evidence="3">Retrotransposon gag domain-containing protein</fullName>
    </recommendedName>
</protein>
<comment type="caution">
    <text evidence="1">The sequence shown here is derived from an EMBL/GenBank/DDBJ whole genome shotgun (WGS) entry which is preliminary data.</text>
</comment>
<dbReference type="VEuPathDB" id="FungiDB:VP01_803g4"/>
<dbReference type="OrthoDB" id="4847360at2759"/>
<dbReference type="EMBL" id="LAVV01013539">
    <property type="protein sequence ID" value="KNZ45514.1"/>
    <property type="molecule type" value="Genomic_DNA"/>
</dbReference>
<dbReference type="AlphaFoldDB" id="A0A0L6UAD2"/>
<name>A0A0L6UAD2_9BASI</name>